<dbReference type="AlphaFoldDB" id="A0A8H4P030"/>
<dbReference type="Proteomes" id="UP000605986">
    <property type="component" value="Unassembled WGS sequence"/>
</dbReference>
<accession>A0A8H4P030</accession>
<dbReference type="EMBL" id="JAADJG010000200">
    <property type="protein sequence ID" value="KAF4452088.1"/>
    <property type="molecule type" value="Genomic_DNA"/>
</dbReference>
<dbReference type="Pfam" id="PF04607">
    <property type="entry name" value="RelA_SpoT"/>
    <property type="match status" value="1"/>
</dbReference>
<dbReference type="InterPro" id="IPR007685">
    <property type="entry name" value="RelA_SpoT"/>
</dbReference>
<name>A0A8H4P030_9HYPO</name>
<gene>
    <name evidence="5" type="ORF">F53441_5020</name>
</gene>
<organism evidence="5 6">
    <name type="scientific">Fusarium austroafricanum</name>
    <dbReference type="NCBI Taxonomy" id="2364996"/>
    <lineage>
        <taxon>Eukaryota</taxon>
        <taxon>Fungi</taxon>
        <taxon>Dikarya</taxon>
        <taxon>Ascomycota</taxon>
        <taxon>Pezizomycotina</taxon>
        <taxon>Sordariomycetes</taxon>
        <taxon>Hypocreomycetidae</taxon>
        <taxon>Hypocreales</taxon>
        <taxon>Nectriaceae</taxon>
        <taxon>Fusarium</taxon>
        <taxon>Fusarium concolor species complex</taxon>
    </lineage>
</organism>
<dbReference type="PANTHER" id="PTHR41773">
    <property type="entry name" value="GTP PYROPHOSPHATASE-RELATED"/>
    <property type="match status" value="1"/>
</dbReference>
<dbReference type="InterPro" id="IPR036188">
    <property type="entry name" value="FAD/NAD-bd_sf"/>
</dbReference>
<evidence type="ECO:0000256" key="1">
    <source>
        <dbReference type="ARBA" id="ARBA00022630"/>
    </source>
</evidence>
<reference evidence="5" key="1">
    <citation type="submission" date="2020-01" db="EMBL/GenBank/DDBJ databases">
        <title>Identification and distribution of gene clusters putatively required for synthesis of sphingolipid metabolism inhibitors in phylogenetically diverse species of the filamentous fungus Fusarium.</title>
        <authorList>
            <person name="Kim H.-S."/>
            <person name="Busman M."/>
            <person name="Brown D.W."/>
            <person name="Divon H."/>
            <person name="Uhlig S."/>
            <person name="Proctor R.H."/>
        </authorList>
    </citation>
    <scope>NUCLEOTIDE SEQUENCE</scope>
    <source>
        <strain evidence="5">NRRL 53441</strain>
    </source>
</reference>
<dbReference type="PANTHER" id="PTHR41773:SF1">
    <property type="entry name" value="RELA_SPOT DOMAIN-CONTAINING PROTEIN"/>
    <property type="match status" value="1"/>
</dbReference>
<dbReference type="InterPro" id="IPR043519">
    <property type="entry name" value="NT_sf"/>
</dbReference>
<evidence type="ECO:0000259" key="4">
    <source>
        <dbReference type="SMART" id="SM00954"/>
    </source>
</evidence>
<keyword evidence="5" id="KW-0503">Monooxygenase</keyword>
<sequence>MSMTTTGALAPKLVEMGPMAFIECVFIFTTTIGSGRGVARLTNVGSKKWKAWIVSTQLEKLNIHESSTTNGQKSDARPQTTEQPQVLIIGADFPTWLGKSDIVKWLEHYKNTLELQVNMGTTIRKLQYDASEHRWAIEIENENGVSMLRPRHLVQATGLVGHTPVQPSFLGESRFSGLMYHSSQHKSAANIPNLSQKKTFVVEFGTTGHDIAQDLVNHGAKSVTILQRSSTYVVSTDSVQKFVTAPYKSGNRMEDADLIGTSYPYPVFRSLAGGIEQAMTVNDEELLNGLEKAGVALKKGEDGTSFLDHALVSLGRYYIDQGACEMIIDGRIKVCRCEEGIKTFTETGVKLADGTHIDADIVILYTGYQGNSVDVRKVMGDELADKVGGEMFGKLDHEQEFKGFGYAMVKWLGDPPALVYQPPPETIPHKMPHTLLWDFINNYDLAFYTKVATLAEERCRQVLNENGIWTIVTSRAKRPDRLLPKLEKRHQEKNYQTMEDIQNDLIDLSGVRIALYFPSQQREVELLLAKVFTNVNVKRLAGHAGELTLAEKAGVGKIENYRNEFVGYRATHLRVQLGADSLPDDQQEYANSKIEIQIASILMHAWGEAHHDLAYKTFNGALSIDEIRMLDGINGLMRTGEVMLGQLKASMEIRIANETHSFTSHFELGAFVQQYIPHNIENERYRLGSLPWLLHVIQKLNIDSPRALAKALDSWKSDPVNLEKYPVVHSMTGYLFSSSKQRHNTISSPLFLPDLDEKFRDQTEAKQVSDICQILAYACDPEILGQLSLGGRDQQLRNAGYLSIDGPLKVTAKRVGDIKKQVVELWNHLANHELAEARLVLGIGRSRKAEHYWGKQPVRIFTSRL</sequence>
<evidence type="ECO:0000313" key="5">
    <source>
        <dbReference type="EMBL" id="KAF4452088.1"/>
    </source>
</evidence>
<dbReference type="GO" id="GO:0004499">
    <property type="term" value="F:N,N-dimethylaniline monooxygenase activity"/>
    <property type="evidence" value="ECO:0007669"/>
    <property type="project" value="InterPro"/>
</dbReference>
<dbReference type="SMART" id="SM00954">
    <property type="entry name" value="RelA_SpoT"/>
    <property type="match status" value="1"/>
</dbReference>
<comment type="caution">
    <text evidence="5">The sequence shown here is derived from an EMBL/GenBank/DDBJ whole genome shotgun (WGS) entry which is preliminary data.</text>
</comment>
<dbReference type="OrthoDB" id="4719016at2759"/>
<evidence type="ECO:0000256" key="2">
    <source>
        <dbReference type="ARBA" id="ARBA00022827"/>
    </source>
</evidence>
<dbReference type="Pfam" id="PF00743">
    <property type="entry name" value="FMO-like"/>
    <property type="match status" value="1"/>
</dbReference>
<evidence type="ECO:0000313" key="6">
    <source>
        <dbReference type="Proteomes" id="UP000605986"/>
    </source>
</evidence>
<dbReference type="InterPro" id="IPR020946">
    <property type="entry name" value="Flavin_mOase-like"/>
</dbReference>
<keyword evidence="6" id="KW-1185">Reference proteome</keyword>
<proteinExistence type="predicted"/>
<dbReference type="SUPFAM" id="SSF81301">
    <property type="entry name" value="Nucleotidyltransferase"/>
    <property type="match status" value="1"/>
</dbReference>
<keyword evidence="1" id="KW-0285">Flavoprotein</keyword>
<feature type="domain" description="RelA/SpoT" evidence="4">
    <location>
        <begin position="474"/>
        <end position="621"/>
    </location>
</feature>
<dbReference type="Gene3D" id="3.30.460.10">
    <property type="entry name" value="Beta Polymerase, domain 2"/>
    <property type="match status" value="1"/>
</dbReference>
<keyword evidence="3" id="KW-0560">Oxidoreductase</keyword>
<dbReference type="GO" id="GO:0050661">
    <property type="term" value="F:NADP binding"/>
    <property type="evidence" value="ECO:0007669"/>
    <property type="project" value="InterPro"/>
</dbReference>
<dbReference type="GO" id="GO:0015969">
    <property type="term" value="P:guanosine tetraphosphate metabolic process"/>
    <property type="evidence" value="ECO:0007669"/>
    <property type="project" value="InterPro"/>
</dbReference>
<keyword evidence="2" id="KW-0274">FAD</keyword>
<dbReference type="GO" id="GO:0050660">
    <property type="term" value="F:flavin adenine dinucleotide binding"/>
    <property type="evidence" value="ECO:0007669"/>
    <property type="project" value="InterPro"/>
</dbReference>
<evidence type="ECO:0000256" key="3">
    <source>
        <dbReference type="ARBA" id="ARBA00023002"/>
    </source>
</evidence>
<dbReference type="Gene3D" id="3.50.50.60">
    <property type="entry name" value="FAD/NAD(P)-binding domain"/>
    <property type="match status" value="1"/>
</dbReference>
<protein>
    <submittedName>
        <fullName evidence="5">Flavin-binding monooxygenase</fullName>
    </submittedName>
</protein>
<dbReference type="SUPFAM" id="SSF51905">
    <property type="entry name" value="FAD/NAD(P)-binding domain"/>
    <property type="match status" value="1"/>
</dbReference>
<dbReference type="CDD" id="cd05399">
    <property type="entry name" value="NT_Rel-Spo_like"/>
    <property type="match status" value="1"/>
</dbReference>